<dbReference type="OrthoDB" id="19923at2759"/>
<comment type="caution">
    <text evidence="2">The sequence shown here is derived from an EMBL/GenBank/DDBJ whole genome shotgun (WGS) entry which is preliminary data.</text>
</comment>
<dbReference type="Pfam" id="PF00620">
    <property type="entry name" value="RhoGAP"/>
    <property type="match status" value="1"/>
</dbReference>
<evidence type="ECO:0000313" key="3">
    <source>
        <dbReference type="Proteomes" id="UP000784294"/>
    </source>
</evidence>
<evidence type="ECO:0000313" key="2">
    <source>
        <dbReference type="EMBL" id="VEL27456.1"/>
    </source>
</evidence>
<dbReference type="SUPFAM" id="SSF48350">
    <property type="entry name" value="GTPase activation domain, GAP"/>
    <property type="match status" value="1"/>
</dbReference>
<dbReference type="InterPro" id="IPR052227">
    <property type="entry name" value="Arf-Rho-GAP_ANK-PH_domain"/>
</dbReference>
<feature type="domain" description="Rho-GAP" evidence="1">
    <location>
        <begin position="372"/>
        <end position="499"/>
    </location>
</feature>
<dbReference type="SUPFAM" id="SSF50729">
    <property type="entry name" value="PH domain-like"/>
    <property type="match status" value="1"/>
</dbReference>
<feature type="non-terminal residue" evidence="2">
    <location>
        <position position="499"/>
    </location>
</feature>
<name>A0A3S5A4H7_9PLAT</name>
<organism evidence="2 3">
    <name type="scientific">Protopolystoma xenopodis</name>
    <dbReference type="NCBI Taxonomy" id="117903"/>
    <lineage>
        <taxon>Eukaryota</taxon>
        <taxon>Metazoa</taxon>
        <taxon>Spiralia</taxon>
        <taxon>Lophotrochozoa</taxon>
        <taxon>Platyhelminthes</taxon>
        <taxon>Monogenea</taxon>
        <taxon>Polyopisthocotylea</taxon>
        <taxon>Polystomatidea</taxon>
        <taxon>Polystomatidae</taxon>
        <taxon>Protopolystoma</taxon>
    </lineage>
</organism>
<dbReference type="InterPro" id="IPR000198">
    <property type="entry name" value="RhoGAP_dom"/>
</dbReference>
<protein>
    <recommendedName>
        <fullName evidence="1">Rho-GAP domain-containing protein</fullName>
    </recommendedName>
</protein>
<dbReference type="PANTHER" id="PTHR45899">
    <property type="entry name" value="RHO GTPASE ACTIVATING PROTEIN AT 15B, ISOFORM C"/>
    <property type="match status" value="1"/>
</dbReference>
<accession>A0A3S5A4H7</accession>
<gene>
    <name evidence="2" type="ORF">PXEA_LOCUS20896</name>
</gene>
<dbReference type="GO" id="GO:0005547">
    <property type="term" value="F:phosphatidylinositol-3,4,5-trisphosphate binding"/>
    <property type="evidence" value="ECO:0007669"/>
    <property type="project" value="TreeGrafter"/>
</dbReference>
<dbReference type="PROSITE" id="PS50238">
    <property type="entry name" value="RHOGAP"/>
    <property type="match status" value="1"/>
</dbReference>
<dbReference type="InterPro" id="IPR008936">
    <property type="entry name" value="Rho_GTPase_activation_prot"/>
</dbReference>
<keyword evidence="3" id="KW-1185">Reference proteome</keyword>
<dbReference type="InterPro" id="IPR001849">
    <property type="entry name" value="PH_domain"/>
</dbReference>
<reference evidence="2" key="1">
    <citation type="submission" date="2018-11" db="EMBL/GenBank/DDBJ databases">
        <authorList>
            <consortium name="Pathogen Informatics"/>
        </authorList>
    </citation>
    <scope>NUCLEOTIDE SEQUENCE</scope>
</reference>
<dbReference type="SMART" id="SM00233">
    <property type="entry name" value="PH"/>
    <property type="match status" value="1"/>
</dbReference>
<dbReference type="SMART" id="SM00324">
    <property type="entry name" value="RhoGAP"/>
    <property type="match status" value="1"/>
</dbReference>
<dbReference type="Proteomes" id="UP000784294">
    <property type="component" value="Unassembled WGS sequence"/>
</dbReference>
<dbReference type="AlphaFoldDB" id="A0A3S5A4H7"/>
<dbReference type="Gene3D" id="1.10.555.10">
    <property type="entry name" value="Rho GTPase activation protein"/>
    <property type="match status" value="1"/>
</dbReference>
<sequence>LSYFGGLSAWNLDCLGSRGVNGNVTRDWRRSNCSTASFKAQCDIAHALFSISDRHLDTLSAVTLETLFSEDKRSIVSDTNFRPCLDLKNNLLLVTALQGMDDNPLEKTNSQRELTRIAFLDLTLVLSTDNVTHLYNWLQLSVGGPIGTPRHVGSFMQGMEQPKLVKASCNALSSSGCSLLLISRQDEARTTNLSSSHPHFAGEAPYILLNMDGPQEHINSATTALTSIFAPHQIVMEGDGDKNQMLNAFTAAGWTVLREFSNGQWRPAWLTLFNRQLIVLSESFNNENHSAIEYAHIHQSTYEGVKKQVFDLRMARRIEMGKDLMPTPFPVPPLKPIIIRHPESTLYIKAESVIAHTLWYRLLTEACLLVGSSLSSQLITQKYVPVGLDAAIQHLDMHIDTEGLYRISGSKDKTEQLLTLMRYQPYELQFLENPHLVASALKRFLYTLAEAGECFLPETLFFAWLIAADNHNESVRLELFKELLGRLPYENYETLRRLM</sequence>
<dbReference type="PANTHER" id="PTHR45899:SF2">
    <property type="entry name" value="RHO GTPASE ACTIVATING PROTEIN AT 15B, ISOFORM C"/>
    <property type="match status" value="1"/>
</dbReference>
<proteinExistence type="predicted"/>
<dbReference type="GO" id="GO:0005737">
    <property type="term" value="C:cytoplasm"/>
    <property type="evidence" value="ECO:0007669"/>
    <property type="project" value="TreeGrafter"/>
</dbReference>
<dbReference type="EMBL" id="CAAALY010087412">
    <property type="protein sequence ID" value="VEL27456.1"/>
    <property type="molecule type" value="Genomic_DNA"/>
</dbReference>
<feature type="non-terminal residue" evidence="2">
    <location>
        <position position="1"/>
    </location>
</feature>
<dbReference type="GO" id="GO:0007165">
    <property type="term" value="P:signal transduction"/>
    <property type="evidence" value="ECO:0007669"/>
    <property type="project" value="InterPro"/>
</dbReference>
<evidence type="ECO:0000259" key="1">
    <source>
        <dbReference type="PROSITE" id="PS50238"/>
    </source>
</evidence>